<proteinExistence type="predicted"/>
<evidence type="ECO:0000256" key="1">
    <source>
        <dbReference type="SAM" id="MobiDB-lite"/>
    </source>
</evidence>
<comment type="caution">
    <text evidence="2">The sequence shown here is derived from an EMBL/GenBank/DDBJ whole genome shotgun (WGS) entry which is preliminary data.</text>
</comment>
<dbReference type="Proteomes" id="UP000769157">
    <property type="component" value="Unassembled WGS sequence"/>
</dbReference>
<accession>A0A9P8PFW3</accession>
<protein>
    <submittedName>
        <fullName evidence="2">Uncharacterized protein</fullName>
    </submittedName>
</protein>
<sequence>MVPEQQKSPASLPASCATLASRSKVSWSSLYTESPTVQYAIACSMLWVGTVKVSERNSLLVGKLSLIVIALQHGKLPAIYSRSLVREKFLVVDVSNGLDNGRSEITRDPAAGRGRNSEDKFTKIRTPCGNFLRSCSSSPTRVTTDWKMELVGRA</sequence>
<reference evidence="2" key="1">
    <citation type="journal article" date="2021" name="Open Biol.">
        <title>Shared evolutionary footprints suggest mitochondrial oxidative damage underlies multiple complex I losses in fungi.</title>
        <authorList>
            <person name="Schikora-Tamarit M.A."/>
            <person name="Marcet-Houben M."/>
            <person name="Nosek J."/>
            <person name="Gabaldon T."/>
        </authorList>
    </citation>
    <scope>NUCLEOTIDE SEQUENCE</scope>
    <source>
        <strain evidence="2">CBS6075</strain>
    </source>
</reference>
<dbReference type="GeneID" id="70233187"/>
<gene>
    <name evidence="2" type="ORF">OGAPHI_001219</name>
</gene>
<evidence type="ECO:0000313" key="2">
    <source>
        <dbReference type="EMBL" id="KAH3670704.1"/>
    </source>
</evidence>
<reference evidence="2" key="2">
    <citation type="submission" date="2021-01" db="EMBL/GenBank/DDBJ databases">
        <authorList>
            <person name="Schikora-Tamarit M.A."/>
        </authorList>
    </citation>
    <scope>NUCLEOTIDE SEQUENCE</scope>
    <source>
        <strain evidence="2">CBS6075</strain>
    </source>
</reference>
<organism evidence="2 3">
    <name type="scientific">Ogataea philodendri</name>
    <dbReference type="NCBI Taxonomy" id="1378263"/>
    <lineage>
        <taxon>Eukaryota</taxon>
        <taxon>Fungi</taxon>
        <taxon>Dikarya</taxon>
        <taxon>Ascomycota</taxon>
        <taxon>Saccharomycotina</taxon>
        <taxon>Pichiomycetes</taxon>
        <taxon>Pichiales</taxon>
        <taxon>Pichiaceae</taxon>
        <taxon>Ogataea</taxon>
    </lineage>
</organism>
<name>A0A9P8PFW3_9ASCO</name>
<dbReference type="RefSeq" id="XP_046064129.1">
    <property type="nucleotide sequence ID" value="XM_046201958.1"/>
</dbReference>
<dbReference type="EMBL" id="JAEUBE010000087">
    <property type="protein sequence ID" value="KAH3670704.1"/>
    <property type="molecule type" value="Genomic_DNA"/>
</dbReference>
<feature type="region of interest" description="Disordered" evidence="1">
    <location>
        <begin position="102"/>
        <end position="121"/>
    </location>
</feature>
<dbReference type="AlphaFoldDB" id="A0A9P8PFW3"/>
<evidence type="ECO:0000313" key="3">
    <source>
        <dbReference type="Proteomes" id="UP000769157"/>
    </source>
</evidence>
<keyword evidence="3" id="KW-1185">Reference proteome</keyword>